<dbReference type="PANTHER" id="PTHR37293:SF6">
    <property type="entry name" value="DNA REPLICATION PROTEIN DNAD"/>
    <property type="match status" value="1"/>
</dbReference>
<dbReference type="Pfam" id="PF21984">
    <property type="entry name" value="DnaD_N"/>
    <property type="match status" value="1"/>
</dbReference>
<dbReference type="Proteomes" id="UP000184016">
    <property type="component" value="Unassembled WGS sequence"/>
</dbReference>
<evidence type="ECO:0000256" key="1">
    <source>
        <dbReference type="ARBA" id="ARBA00093462"/>
    </source>
</evidence>
<dbReference type="InterPro" id="IPR036388">
    <property type="entry name" value="WH-like_DNA-bd_sf"/>
</dbReference>
<evidence type="ECO:0000313" key="5">
    <source>
        <dbReference type="EMBL" id="SHJ84590.1"/>
    </source>
</evidence>
<dbReference type="RefSeq" id="WP_072873186.1">
    <property type="nucleotide sequence ID" value="NZ_FRAF01000004.1"/>
</dbReference>
<dbReference type="EMBL" id="FRAF01000004">
    <property type="protein sequence ID" value="SHJ84590.1"/>
    <property type="molecule type" value="Genomic_DNA"/>
</dbReference>
<proteinExistence type="inferred from homology"/>
<evidence type="ECO:0000259" key="3">
    <source>
        <dbReference type="Pfam" id="PF07261"/>
    </source>
</evidence>
<accession>A0A1M6MMI1</accession>
<name>A0A1M6MMI1_9BACL</name>
<sequence>MKPSSRTLHDADFLSQPFVAVPTLLLSSYSELDVSASEFMVLLHILAASQIEGTTDISGAELANRCKMTSIEVMRCLDRLVQSNYLAVGERIDEQGAHCTYFDLAPLWRKIRGQKDTPYREWRKDPVTLFEEEFGRPLSGLELEQLRQWLEVDKLPEWMIIEALREAVYANKFAFKYIDRVLYQWQKNRIRTRQELENYRENFRAVQQQPKTSAPSSRRPTSGIQNYGKSTQNGSTSQRDQRYSAFYELFPDA</sequence>
<dbReference type="AlphaFoldDB" id="A0A1M6MMI1"/>
<comment type="similarity">
    <text evidence="1">Belongs to the DnaB/DnaD family.</text>
</comment>
<reference evidence="6" key="1">
    <citation type="submission" date="2016-11" db="EMBL/GenBank/DDBJ databases">
        <authorList>
            <person name="Varghese N."/>
            <person name="Submissions S."/>
        </authorList>
    </citation>
    <scope>NUCLEOTIDE SEQUENCE [LARGE SCALE GENOMIC DNA]</scope>
    <source>
        <strain evidence="6">USBA-503</strain>
    </source>
</reference>
<dbReference type="Gene3D" id="1.10.10.630">
    <property type="entry name" value="DnaD domain-like"/>
    <property type="match status" value="1"/>
</dbReference>
<feature type="domain" description="DnaB/C C-terminal" evidence="3">
    <location>
        <begin position="128"/>
        <end position="199"/>
    </location>
</feature>
<feature type="domain" description="DnaD N-terminal" evidence="4">
    <location>
        <begin position="21"/>
        <end position="111"/>
    </location>
</feature>
<evidence type="ECO:0000256" key="2">
    <source>
        <dbReference type="SAM" id="MobiDB-lite"/>
    </source>
</evidence>
<dbReference type="InterPro" id="IPR053843">
    <property type="entry name" value="DnaD_N"/>
</dbReference>
<organism evidence="5 6">
    <name type="scientific">Alicyclobacillus tolerans</name>
    <dbReference type="NCBI Taxonomy" id="90970"/>
    <lineage>
        <taxon>Bacteria</taxon>
        <taxon>Bacillati</taxon>
        <taxon>Bacillota</taxon>
        <taxon>Bacilli</taxon>
        <taxon>Bacillales</taxon>
        <taxon>Alicyclobacillaceae</taxon>
        <taxon>Alicyclobacillus</taxon>
    </lineage>
</organism>
<evidence type="ECO:0000259" key="4">
    <source>
        <dbReference type="Pfam" id="PF21984"/>
    </source>
</evidence>
<keyword evidence="6" id="KW-1185">Reference proteome</keyword>
<dbReference type="STRING" id="1830138.SAMN05443507_104112"/>
<dbReference type="InterPro" id="IPR053162">
    <property type="entry name" value="DnaD"/>
</dbReference>
<feature type="compositionally biased region" description="Polar residues" evidence="2">
    <location>
        <begin position="205"/>
        <end position="238"/>
    </location>
</feature>
<feature type="region of interest" description="Disordered" evidence="2">
    <location>
        <begin position="204"/>
        <end position="241"/>
    </location>
</feature>
<dbReference type="Pfam" id="PF07261">
    <property type="entry name" value="DnaB_2"/>
    <property type="match status" value="1"/>
</dbReference>
<protein>
    <submittedName>
        <fullName evidence="5">DNA replication protein DnaD</fullName>
    </submittedName>
</protein>
<gene>
    <name evidence="5" type="ORF">SAMN05443507_104112</name>
</gene>
<dbReference type="InterPro" id="IPR034829">
    <property type="entry name" value="DnaD-like_sf"/>
</dbReference>
<dbReference type="InterPro" id="IPR006343">
    <property type="entry name" value="DnaB/C_C"/>
</dbReference>
<dbReference type="OrthoDB" id="9770238at2"/>
<dbReference type="Gene3D" id="1.10.10.10">
    <property type="entry name" value="Winged helix-like DNA-binding domain superfamily/Winged helix DNA-binding domain"/>
    <property type="match status" value="1"/>
</dbReference>
<dbReference type="PANTHER" id="PTHR37293">
    <property type="entry name" value="PHAGE REPLICATION PROTEIN-RELATED"/>
    <property type="match status" value="1"/>
</dbReference>
<evidence type="ECO:0000313" key="6">
    <source>
        <dbReference type="Proteomes" id="UP000184016"/>
    </source>
</evidence>
<dbReference type="SUPFAM" id="SSF158499">
    <property type="entry name" value="DnaD domain-like"/>
    <property type="match status" value="1"/>
</dbReference>
<dbReference type="NCBIfam" id="TIGR01446">
    <property type="entry name" value="DnaD_dom"/>
    <property type="match status" value="1"/>
</dbReference>